<sequence>MARWGPCILMAVHLKLNGKRFRAQGSGVRATSNTRSVVMLHPLKFWRLENPMPVVHVQRSLEKLTCPIDGFQTFSLSFNFSMIHCSFFVVVVFAKLSFDKAE</sequence>
<proteinExistence type="predicted"/>
<dbReference type="EMBL" id="DS268110">
    <property type="protein sequence ID" value="KMM66918.1"/>
    <property type="molecule type" value="Genomic_DNA"/>
</dbReference>
<reference evidence="1 2" key="1">
    <citation type="submission" date="2007-06" db="EMBL/GenBank/DDBJ databases">
        <title>The Genome Sequence of Coccidioides posadasii RMSCC_3488.</title>
        <authorList>
            <consortium name="Coccidioides Genome Resources Consortium"/>
            <consortium name="The Broad Institute Genome Sequencing Platform"/>
            <person name="Henn M.R."/>
            <person name="Sykes S."/>
            <person name="Young S."/>
            <person name="Jaffe D."/>
            <person name="Berlin A."/>
            <person name="Alvarez P."/>
            <person name="Butler J."/>
            <person name="Gnerre S."/>
            <person name="Grabherr M."/>
            <person name="Mauceli E."/>
            <person name="Brockman W."/>
            <person name="Kodira C."/>
            <person name="Alvarado L."/>
            <person name="Zeng Q."/>
            <person name="Crawford M."/>
            <person name="Antoine C."/>
            <person name="Devon K."/>
            <person name="Galgiani J."/>
            <person name="Orsborn K."/>
            <person name="Lewis M.L."/>
            <person name="Nusbaum C."/>
            <person name="Galagan J."/>
            <person name="Birren B."/>
        </authorList>
    </citation>
    <scope>NUCLEOTIDE SEQUENCE [LARGE SCALE GENOMIC DNA]</scope>
    <source>
        <strain evidence="1 2">RMSCC 3488</strain>
    </source>
</reference>
<dbReference type="VEuPathDB" id="FungiDB:CPAG_03254"/>
<name>A0A0J6F9M6_COCPO</name>
<evidence type="ECO:0000313" key="2">
    <source>
        <dbReference type="Proteomes" id="UP000054567"/>
    </source>
</evidence>
<reference evidence="2" key="3">
    <citation type="journal article" date="2010" name="Genome Res.">
        <title>Population genomic sequencing of Coccidioides fungi reveals recent hybridization and transposon control.</title>
        <authorList>
            <person name="Neafsey D.E."/>
            <person name="Barker B.M."/>
            <person name="Sharpton T.J."/>
            <person name="Stajich J.E."/>
            <person name="Park D.J."/>
            <person name="Whiston E."/>
            <person name="Hung C.-Y."/>
            <person name="McMahan C."/>
            <person name="White J."/>
            <person name="Sykes S."/>
            <person name="Heiman D."/>
            <person name="Young S."/>
            <person name="Zeng Q."/>
            <person name="Abouelleil A."/>
            <person name="Aftuck L."/>
            <person name="Bessette D."/>
            <person name="Brown A."/>
            <person name="FitzGerald M."/>
            <person name="Lui A."/>
            <person name="Macdonald J.P."/>
            <person name="Priest M."/>
            <person name="Orbach M.J."/>
            <person name="Galgiani J.N."/>
            <person name="Kirkland T.N."/>
            <person name="Cole G.T."/>
            <person name="Birren B.W."/>
            <person name="Henn M.R."/>
            <person name="Taylor J.W."/>
            <person name="Rounsley S.D."/>
        </authorList>
    </citation>
    <scope>NUCLEOTIDE SEQUENCE [LARGE SCALE GENOMIC DNA]</scope>
    <source>
        <strain evidence="2">RMSCC 3488</strain>
    </source>
</reference>
<dbReference type="AlphaFoldDB" id="A0A0J6F9M6"/>
<protein>
    <submittedName>
        <fullName evidence="1">Uncharacterized protein</fullName>
    </submittedName>
</protein>
<evidence type="ECO:0000313" key="1">
    <source>
        <dbReference type="EMBL" id="KMM66918.1"/>
    </source>
</evidence>
<accession>A0A0J6F9M6</accession>
<organism evidence="1 2">
    <name type="scientific">Coccidioides posadasii RMSCC 3488</name>
    <dbReference type="NCBI Taxonomy" id="454284"/>
    <lineage>
        <taxon>Eukaryota</taxon>
        <taxon>Fungi</taxon>
        <taxon>Dikarya</taxon>
        <taxon>Ascomycota</taxon>
        <taxon>Pezizomycotina</taxon>
        <taxon>Eurotiomycetes</taxon>
        <taxon>Eurotiomycetidae</taxon>
        <taxon>Onygenales</taxon>
        <taxon>Onygenaceae</taxon>
        <taxon>Coccidioides</taxon>
    </lineage>
</organism>
<reference evidence="2" key="2">
    <citation type="journal article" date="2009" name="Genome Res.">
        <title>Comparative genomic analyses of the human fungal pathogens Coccidioides and their relatives.</title>
        <authorList>
            <person name="Sharpton T.J."/>
            <person name="Stajich J.E."/>
            <person name="Rounsley S.D."/>
            <person name="Gardner M.J."/>
            <person name="Wortman J.R."/>
            <person name="Jordar V.S."/>
            <person name="Maiti R."/>
            <person name="Kodira C.D."/>
            <person name="Neafsey D.E."/>
            <person name="Zeng Q."/>
            <person name="Hung C.-Y."/>
            <person name="McMahan C."/>
            <person name="Muszewska A."/>
            <person name="Grynberg M."/>
            <person name="Mandel M.A."/>
            <person name="Kellner E.M."/>
            <person name="Barker B.M."/>
            <person name="Galgiani J.N."/>
            <person name="Orbach M.J."/>
            <person name="Kirkland T.N."/>
            <person name="Cole G.T."/>
            <person name="Henn M.R."/>
            <person name="Birren B.W."/>
            <person name="Taylor J.W."/>
        </authorList>
    </citation>
    <scope>NUCLEOTIDE SEQUENCE [LARGE SCALE GENOMIC DNA]</scope>
    <source>
        <strain evidence="2">RMSCC 3488</strain>
    </source>
</reference>
<gene>
    <name evidence="1" type="ORF">CPAG_03254</name>
</gene>
<dbReference type="Proteomes" id="UP000054567">
    <property type="component" value="Unassembled WGS sequence"/>
</dbReference>